<evidence type="ECO:0000313" key="1">
    <source>
        <dbReference type="EMBL" id="CAC5399413.1"/>
    </source>
</evidence>
<dbReference type="AlphaFoldDB" id="A0A6J8CSI4"/>
<dbReference type="OrthoDB" id="7690739at2759"/>
<proteinExistence type="predicted"/>
<gene>
    <name evidence="1" type="ORF">MCOR_33680</name>
</gene>
<dbReference type="PANTHER" id="PTHR46585:SF1">
    <property type="entry name" value="CHROMO DOMAIN-CONTAINING PROTEIN"/>
    <property type="match status" value="1"/>
</dbReference>
<dbReference type="Proteomes" id="UP000507470">
    <property type="component" value="Unassembled WGS sequence"/>
</dbReference>
<dbReference type="EMBL" id="CACVKT020006010">
    <property type="protein sequence ID" value="CAC5399413.1"/>
    <property type="molecule type" value="Genomic_DNA"/>
</dbReference>
<evidence type="ECO:0008006" key="3">
    <source>
        <dbReference type="Google" id="ProtNLM"/>
    </source>
</evidence>
<evidence type="ECO:0000313" key="2">
    <source>
        <dbReference type="Proteomes" id="UP000507470"/>
    </source>
</evidence>
<sequence length="183" mass="22567">MLQRWITKHGTHRYIEVLQDIVKSYNATPHRSLNQLAPKDVNKQNEADVWAYMYLKQKKKKTNVAQYHYKAGDLIRISHKNMIFDRSYDEHFTREIFKIRQRFRMQNICMYRIQDMYDSLISGNFYESEMQKVDKDENTLWYIEKIIRKRKRNGEVQVLVKFDRFQVNLINGYRKRDQRRSRF</sequence>
<protein>
    <recommendedName>
        <fullName evidence="3">Integrase catalytic domain-containing protein</fullName>
    </recommendedName>
</protein>
<dbReference type="PANTHER" id="PTHR46585">
    <property type="entry name" value="INTEGRASE CORE DOMAIN CONTAINING PROTEIN"/>
    <property type="match status" value="1"/>
</dbReference>
<organism evidence="1 2">
    <name type="scientific">Mytilus coruscus</name>
    <name type="common">Sea mussel</name>
    <dbReference type="NCBI Taxonomy" id="42192"/>
    <lineage>
        <taxon>Eukaryota</taxon>
        <taxon>Metazoa</taxon>
        <taxon>Spiralia</taxon>
        <taxon>Lophotrochozoa</taxon>
        <taxon>Mollusca</taxon>
        <taxon>Bivalvia</taxon>
        <taxon>Autobranchia</taxon>
        <taxon>Pteriomorphia</taxon>
        <taxon>Mytilida</taxon>
        <taxon>Mytiloidea</taxon>
        <taxon>Mytilidae</taxon>
        <taxon>Mytilinae</taxon>
        <taxon>Mytilus</taxon>
    </lineage>
</organism>
<reference evidence="1 2" key="1">
    <citation type="submission" date="2020-06" db="EMBL/GenBank/DDBJ databases">
        <authorList>
            <person name="Li R."/>
            <person name="Bekaert M."/>
        </authorList>
    </citation>
    <scope>NUCLEOTIDE SEQUENCE [LARGE SCALE GENOMIC DNA]</scope>
    <source>
        <strain evidence="2">wild</strain>
    </source>
</reference>
<name>A0A6J8CSI4_MYTCO</name>
<keyword evidence="2" id="KW-1185">Reference proteome</keyword>
<accession>A0A6J8CSI4</accession>